<dbReference type="InterPro" id="IPR036864">
    <property type="entry name" value="Zn2-C6_fun-type_DNA-bd_sf"/>
</dbReference>
<comment type="subcellular location">
    <subcellularLocation>
        <location evidence="1">Nucleus</location>
    </subcellularLocation>
</comment>
<feature type="domain" description="Zn(2)-C6 fungal-type" evidence="12">
    <location>
        <begin position="135"/>
        <end position="167"/>
    </location>
</feature>
<dbReference type="GO" id="GO:0000976">
    <property type="term" value="F:transcription cis-regulatory region binding"/>
    <property type="evidence" value="ECO:0007669"/>
    <property type="project" value="TreeGrafter"/>
</dbReference>
<dbReference type="Gene3D" id="4.10.240.10">
    <property type="entry name" value="Zn(2)-C6 fungal-type DNA-binding domain"/>
    <property type="match status" value="1"/>
</dbReference>
<keyword evidence="5" id="KW-0238">DNA-binding</keyword>
<keyword evidence="7" id="KW-0539">Nucleus</keyword>
<dbReference type="GO" id="GO:0005634">
    <property type="term" value="C:nucleus"/>
    <property type="evidence" value="ECO:0007669"/>
    <property type="project" value="UniProtKB-SubCell"/>
</dbReference>
<dbReference type="GO" id="GO:0042176">
    <property type="term" value="P:regulation of protein catabolic process"/>
    <property type="evidence" value="ECO:0007669"/>
    <property type="project" value="UniProtKB-ARBA"/>
</dbReference>
<evidence type="ECO:0000313" key="14">
    <source>
        <dbReference type="Proteomes" id="UP000813423"/>
    </source>
</evidence>
<evidence type="ECO:0000256" key="5">
    <source>
        <dbReference type="ARBA" id="ARBA00023125"/>
    </source>
</evidence>
<name>A0A9P8SRS1_ASPFM</name>
<dbReference type="FunFam" id="4.10.240.10:FF:000011">
    <property type="entry name" value="Transcriptional activator of proteases prtT"/>
    <property type="match status" value="1"/>
</dbReference>
<protein>
    <recommendedName>
        <fullName evidence="9">Transcriptional activator of proteases prtT</fullName>
    </recommendedName>
    <alternativeName>
        <fullName evidence="10">Zn(2)-C6 zinc finger-containing protein prtT</fullName>
    </alternativeName>
</protein>
<dbReference type="EMBL" id="JAIBSC010000102">
    <property type="protein sequence ID" value="KAH1897811.1"/>
    <property type="molecule type" value="Genomic_DNA"/>
</dbReference>
<dbReference type="Proteomes" id="UP000813423">
    <property type="component" value="Unassembled WGS sequence"/>
</dbReference>
<keyword evidence="4" id="KW-0805">Transcription regulation</keyword>
<sequence length="696" mass="78917">MMHIQTLRKITILDVQDKQRCLSTNQNVPDNVFQLIACWCYFPPFLSIAKIKPLIALKAGISENPVLIGCRRIKMAHCPYSEAMTRTTSVEDVKFEIPAWDNSNVDVADGSGRPESSTSGDTIRPKGRIRRSMTACNTCRKLKTRCDLDPRGHACRRCLSLRIECKLPETAERFQDNASMWSDATAAIPSIEERLISLERSMTEMTSMMRRMMDRSPSISGSSVSMLTRSGITDETASIEGSQSSSFAPRPIRLLQDLQSDFTGEANVLPADSRSLGDLFTKGIIDPKLSQKLIQLFVDHFGIWISVDNPSDIHNELRATDPLLYSTACLLASRYVPGIPLSVIHAMYLQIRHATVNVLWNKTPLKHETLQALALLALWPTAVQKETPMDSWLLSGISINHAIISFDFLNHAPSDLIVDNDMVAKLRVWNALCLTQLQSAIGNARPFHIQQRYLEHCPRLLEHPAATFEDGKIVAEIQLYLIALKLQNFSHRMRLGDFEYEEIERWKMEWAHLLKLSLWYCQLLLYRTAMRFHWESEHLISEILRNSRLILSKFLLVRFPNALAFPDQIYYIVGYAALNLCDFSPMDPLIDQVQTFLLHLSPNEDHIAYRFSYTITELKRRCATGPNPHNVVKGAFGDTRKLSMGQQIPFMNPLMDTMMGEYGGLEHLIPEVPPNSLPDMLTSVAGELQAFRTAIL</sequence>
<dbReference type="InterPro" id="IPR051089">
    <property type="entry name" value="prtT"/>
</dbReference>
<keyword evidence="3" id="KW-0862">Zinc</keyword>
<accession>A0A9P8SRS1</accession>
<dbReference type="PROSITE" id="PS00463">
    <property type="entry name" value="ZN2_CY6_FUNGAL_1"/>
    <property type="match status" value="1"/>
</dbReference>
<evidence type="ECO:0000259" key="12">
    <source>
        <dbReference type="PROSITE" id="PS50048"/>
    </source>
</evidence>
<evidence type="ECO:0000256" key="11">
    <source>
        <dbReference type="SAM" id="MobiDB-lite"/>
    </source>
</evidence>
<dbReference type="GO" id="GO:0045893">
    <property type="term" value="P:positive regulation of DNA-templated transcription"/>
    <property type="evidence" value="ECO:0007669"/>
    <property type="project" value="UniProtKB-ARBA"/>
</dbReference>
<dbReference type="SUPFAM" id="SSF57701">
    <property type="entry name" value="Zn2/Cys6 DNA-binding domain"/>
    <property type="match status" value="1"/>
</dbReference>
<organism evidence="13 14">
    <name type="scientific">Aspergillus fumigatus</name>
    <name type="common">Neosartorya fumigata</name>
    <dbReference type="NCBI Taxonomy" id="746128"/>
    <lineage>
        <taxon>Eukaryota</taxon>
        <taxon>Fungi</taxon>
        <taxon>Dikarya</taxon>
        <taxon>Ascomycota</taxon>
        <taxon>Pezizomycotina</taxon>
        <taxon>Eurotiomycetes</taxon>
        <taxon>Eurotiomycetidae</taxon>
        <taxon>Eurotiales</taxon>
        <taxon>Aspergillaceae</taxon>
        <taxon>Aspergillus</taxon>
        <taxon>Aspergillus subgen. Fumigati</taxon>
    </lineage>
</organism>
<proteinExistence type="inferred from homology"/>
<comment type="similarity">
    <text evidence="8">Belongs to the prtT family.</text>
</comment>
<evidence type="ECO:0000256" key="7">
    <source>
        <dbReference type="ARBA" id="ARBA00023242"/>
    </source>
</evidence>
<dbReference type="GO" id="GO:0000981">
    <property type="term" value="F:DNA-binding transcription factor activity, RNA polymerase II-specific"/>
    <property type="evidence" value="ECO:0007669"/>
    <property type="project" value="InterPro"/>
</dbReference>
<dbReference type="GO" id="GO:0008270">
    <property type="term" value="F:zinc ion binding"/>
    <property type="evidence" value="ECO:0007669"/>
    <property type="project" value="InterPro"/>
</dbReference>
<dbReference type="PANTHER" id="PTHR31845">
    <property type="entry name" value="FINGER DOMAIN PROTEIN, PUTATIVE-RELATED"/>
    <property type="match status" value="1"/>
</dbReference>
<evidence type="ECO:0000256" key="9">
    <source>
        <dbReference type="ARBA" id="ARBA00041135"/>
    </source>
</evidence>
<evidence type="ECO:0000256" key="8">
    <source>
        <dbReference type="ARBA" id="ARBA00038134"/>
    </source>
</evidence>
<keyword evidence="2" id="KW-0479">Metal-binding</keyword>
<comment type="caution">
    <text evidence="13">The sequence shown here is derived from an EMBL/GenBank/DDBJ whole genome shotgun (WGS) entry which is preliminary data.</text>
</comment>
<gene>
    <name evidence="13" type="ORF">KXV57_000542</name>
</gene>
<dbReference type="InterPro" id="IPR001138">
    <property type="entry name" value="Zn2Cys6_DnaBD"/>
</dbReference>
<keyword evidence="6" id="KW-0804">Transcription</keyword>
<dbReference type="SMART" id="SM00066">
    <property type="entry name" value="GAL4"/>
    <property type="match status" value="1"/>
</dbReference>
<dbReference type="CDD" id="cd00067">
    <property type="entry name" value="GAL4"/>
    <property type="match status" value="1"/>
</dbReference>
<dbReference type="Pfam" id="PF00172">
    <property type="entry name" value="Zn_clus"/>
    <property type="match status" value="1"/>
</dbReference>
<evidence type="ECO:0000256" key="1">
    <source>
        <dbReference type="ARBA" id="ARBA00004123"/>
    </source>
</evidence>
<evidence type="ECO:0000256" key="2">
    <source>
        <dbReference type="ARBA" id="ARBA00022723"/>
    </source>
</evidence>
<dbReference type="AlphaFoldDB" id="A0A9P8SRS1"/>
<reference evidence="13" key="1">
    <citation type="submission" date="2021-08" db="EMBL/GenBank/DDBJ databases">
        <title>Global Aspergillus fumigatus from environmental and clinical sources.</title>
        <authorList>
            <person name="Barber A."/>
            <person name="Sae-Ong T."/>
        </authorList>
    </citation>
    <scope>NUCLEOTIDE SEQUENCE</scope>
    <source>
        <strain evidence="13">NRZ-2016-071</strain>
    </source>
</reference>
<dbReference type="PANTHER" id="PTHR31845:SF34">
    <property type="entry name" value="TRANSCRIPTIONAL ACTIVATOR OF PROTEASES PRTT"/>
    <property type="match status" value="1"/>
</dbReference>
<feature type="region of interest" description="Disordered" evidence="11">
    <location>
        <begin position="106"/>
        <end position="126"/>
    </location>
</feature>
<dbReference type="PROSITE" id="PS50048">
    <property type="entry name" value="ZN2_CY6_FUNGAL_2"/>
    <property type="match status" value="1"/>
</dbReference>
<evidence type="ECO:0000256" key="3">
    <source>
        <dbReference type="ARBA" id="ARBA00022833"/>
    </source>
</evidence>
<evidence type="ECO:0000256" key="6">
    <source>
        <dbReference type="ARBA" id="ARBA00023163"/>
    </source>
</evidence>
<evidence type="ECO:0000256" key="10">
    <source>
        <dbReference type="ARBA" id="ARBA00042461"/>
    </source>
</evidence>
<evidence type="ECO:0000313" key="13">
    <source>
        <dbReference type="EMBL" id="KAH1897811.1"/>
    </source>
</evidence>
<evidence type="ECO:0000256" key="4">
    <source>
        <dbReference type="ARBA" id="ARBA00023015"/>
    </source>
</evidence>